<dbReference type="Proteomes" id="UP001318860">
    <property type="component" value="Unassembled WGS sequence"/>
</dbReference>
<dbReference type="EMBL" id="JABTTQ020001414">
    <property type="protein sequence ID" value="KAK6131187.1"/>
    <property type="molecule type" value="Genomic_DNA"/>
</dbReference>
<evidence type="ECO:0000256" key="1">
    <source>
        <dbReference type="SAM" id="MobiDB-lite"/>
    </source>
</evidence>
<dbReference type="PANTHER" id="PTHR34461:SF2">
    <property type="entry name" value="EXPRESSED PROTEIN"/>
    <property type="match status" value="1"/>
</dbReference>
<feature type="region of interest" description="Disordered" evidence="1">
    <location>
        <begin position="206"/>
        <end position="237"/>
    </location>
</feature>
<accession>A0ABR0VAW9</accession>
<gene>
    <name evidence="2" type="ORF">DH2020_035074</name>
</gene>
<proteinExistence type="predicted"/>
<dbReference type="PANTHER" id="PTHR34461">
    <property type="entry name" value="EXPRESSED PROTEIN"/>
    <property type="match status" value="1"/>
</dbReference>
<evidence type="ECO:0000313" key="2">
    <source>
        <dbReference type="EMBL" id="KAK6131187.1"/>
    </source>
</evidence>
<comment type="caution">
    <text evidence="2">The sequence shown here is derived from an EMBL/GenBank/DDBJ whole genome shotgun (WGS) entry which is preliminary data.</text>
</comment>
<organism evidence="2 3">
    <name type="scientific">Rehmannia glutinosa</name>
    <name type="common">Chinese foxglove</name>
    <dbReference type="NCBI Taxonomy" id="99300"/>
    <lineage>
        <taxon>Eukaryota</taxon>
        <taxon>Viridiplantae</taxon>
        <taxon>Streptophyta</taxon>
        <taxon>Embryophyta</taxon>
        <taxon>Tracheophyta</taxon>
        <taxon>Spermatophyta</taxon>
        <taxon>Magnoliopsida</taxon>
        <taxon>eudicotyledons</taxon>
        <taxon>Gunneridae</taxon>
        <taxon>Pentapetalae</taxon>
        <taxon>asterids</taxon>
        <taxon>lamiids</taxon>
        <taxon>Lamiales</taxon>
        <taxon>Orobanchaceae</taxon>
        <taxon>Rehmannieae</taxon>
        <taxon>Rehmannia</taxon>
    </lineage>
</organism>
<reference evidence="2 3" key="1">
    <citation type="journal article" date="2021" name="Comput. Struct. Biotechnol. J.">
        <title>De novo genome assembly of the potent medicinal plant Rehmannia glutinosa using nanopore technology.</title>
        <authorList>
            <person name="Ma L."/>
            <person name="Dong C."/>
            <person name="Song C."/>
            <person name="Wang X."/>
            <person name="Zheng X."/>
            <person name="Niu Y."/>
            <person name="Chen S."/>
            <person name="Feng W."/>
        </authorList>
    </citation>
    <scope>NUCLEOTIDE SEQUENCE [LARGE SCALE GENOMIC DNA]</scope>
    <source>
        <strain evidence="2">DH-2019</strain>
    </source>
</reference>
<evidence type="ECO:0000313" key="3">
    <source>
        <dbReference type="Proteomes" id="UP001318860"/>
    </source>
</evidence>
<feature type="compositionally biased region" description="Basic and acidic residues" evidence="1">
    <location>
        <begin position="284"/>
        <end position="295"/>
    </location>
</feature>
<name>A0ABR0VAW9_REHGL</name>
<sequence>MELRSCGTTHFIQTIRGGLLIKVCNINSKGRPVIRSKSLKDVYENEETNRLRRPSPGLVFVYEQVKCENPCFPVADRTLGEVKPKIDDEFVPHADDADSDLDDDTTLKQLKKWFLTKKRKCIHSDENSKKDNEKPVEEEYDLYEPLINWKPKRSKTSKAGRKHMNQSVVSSSTVDFAIESAENLVSEGSQQVGGEPAPVIRVKVEVPDPEQSGYQNNTPSADASSNNHDEGLNPSGVASNEYQKMVLPDYREPLLCARNVKLEPLETDCDEFLDLPPLAVENQKEIGNDSRRSSLSEDPDSDACSHSRSSSSMEDISEQQSSSGIQISDMAIDGVEGSMGVHTEFNSVLFEDKTEADFPSDLDDSLSSPDTNCGSYPVSITSLKIEDNLVSTEDTIADEEQPTTCSFNVITRNGLNCDGHIEGELLKAEEKQTSAFPITDAGSQSSLNQNCDIADIISTSESCLPPENLLSTRKAISPSSQERLRLEMNSVEIWNDANQNIVSECKGKLFEKQTAKKDSSLRSDIQYDKVTVNHRQPGKDCSESAIAFSKQQMYDMESLAVKLMNELKSMKDIVEQKLIFEAYRNISLKNVADEVKSAIDNASRVEETSRRWLYIMARTANRFCKIMKMTPDSTPPKDTVPRERRKIMFADEAGGELCHVKFYEDGLTSPVTNGVKQ</sequence>
<feature type="compositionally biased region" description="Low complexity" evidence="1">
    <location>
        <begin position="302"/>
        <end position="325"/>
    </location>
</feature>
<feature type="compositionally biased region" description="Polar residues" evidence="1">
    <location>
        <begin position="212"/>
        <end position="226"/>
    </location>
</feature>
<keyword evidence="3" id="KW-1185">Reference proteome</keyword>
<protein>
    <submittedName>
        <fullName evidence="2">Uncharacterized protein</fullName>
    </submittedName>
</protein>
<feature type="region of interest" description="Disordered" evidence="1">
    <location>
        <begin position="284"/>
        <end position="325"/>
    </location>
</feature>